<dbReference type="PROSITE" id="PS50011">
    <property type="entry name" value="PROTEIN_KINASE_DOM"/>
    <property type="match status" value="1"/>
</dbReference>
<evidence type="ECO:0000256" key="9">
    <source>
        <dbReference type="ARBA" id="ARBA00023157"/>
    </source>
</evidence>
<gene>
    <name evidence="10" type="ORF">CRG98_024925</name>
</gene>
<evidence type="ECO:0000256" key="6">
    <source>
        <dbReference type="ARBA" id="ARBA00022840"/>
    </source>
</evidence>
<dbReference type="Pfam" id="PF23472">
    <property type="entry name" value="LysM2_CERK1_LYK3_4_5"/>
    <property type="match status" value="1"/>
</dbReference>
<evidence type="ECO:0000256" key="7">
    <source>
        <dbReference type="ARBA" id="ARBA00022989"/>
    </source>
</evidence>
<dbReference type="InterPro" id="IPR052611">
    <property type="entry name" value="Plant_RLK_LysM"/>
</dbReference>
<keyword evidence="5" id="KW-0547">Nucleotide-binding</keyword>
<keyword evidence="6" id="KW-0067">ATP-binding</keyword>
<comment type="subcellular location">
    <subcellularLocation>
        <location evidence="1">Cell membrane</location>
        <topology evidence="1">Single-pass membrane protein</topology>
    </subcellularLocation>
</comment>
<dbReference type="InterPro" id="IPR011009">
    <property type="entry name" value="Kinase-like_dom_sf"/>
</dbReference>
<dbReference type="Proteomes" id="UP000233551">
    <property type="component" value="Unassembled WGS sequence"/>
</dbReference>
<keyword evidence="8" id="KW-0472">Membrane</keyword>
<dbReference type="Gene3D" id="3.10.350.10">
    <property type="entry name" value="LysM domain"/>
    <property type="match status" value="1"/>
</dbReference>
<keyword evidence="2" id="KW-1003">Cell membrane</keyword>
<dbReference type="InterPro" id="IPR056563">
    <property type="entry name" value="LysM3_LYK4_5"/>
</dbReference>
<dbReference type="InterPro" id="IPR036779">
    <property type="entry name" value="LysM_dom_sf"/>
</dbReference>
<proteinExistence type="predicted"/>
<dbReference type="Pfam" id="PF00069">
    <property type="entry name" value="Pkinase"/>
    <property type="match status" value="1"/>
</dbReference>
<comment type="caution">
    <text evidence="10">The sequence shown here is derived from an EMBL/GenBank/DDBJ whole genome shotgun (WGS) entry which is preliminary data.</text>
</comment>
<dbReference type="PANTHER" id="PTHR45927:SF6">
    <property type="entry name" value="PROTEIN LYK5"/>
    <property type="match status" value="1"/>
</dbReference>
<protein>
    <submittedName>
        <fullName evidence="10">Uncharacterized protein</fullName>
    </submittedName>
</protein>
<reference evidence="10 11" key="1">
    <citation type="submission" date="2017-11" db="EMBL/GenBank/DDBJ databases">
        <title>De-novo sequencing of pomegranate (Punica granatum L.) genome.</title>
        <authorList>
            <person name="Akparov Z."/>
            <person name="Amiraslanov A."/>
            <person name="Hajiyeva S."/>
            <person name="Abbasov M."/>
            <person name="Kaur K."/>
            <person name="Hamwieh A."/>
            <person name="Solovyev V."/>
            <person name="Salamov A."/>
            <person name="Braich B."/>
            <person name="Kosarev P."/>
            <person name="Mahmoud A."/>
            <person name="Hajiyev E."/>
            <person name="Babayeva S."/>
            <person name="Izzatullayeva V."/>
            <person name="Mammadov A."/>
            <person name="Mammadov A."/>
            <person name="Sharifova S."/>
            <person name="Ojaghi J."/>
            <person name="Eynullazada K."/>
            <person name="Bayramov B."/>
            <person name="Abdulazimova A."/>
            <person name="Shahmuradov I."/>
        </authorList>
    </citation>
    <scope>NUCLEOTIDE SEQUENCE [LARGE SCALE GENOMIC DNA]</scope>
    <source>
        <strain evidence="11">cv. AG2017</strain>
        <tissue evidence="10">Leaf</tissue>
    </source>
</reference>
<dbReference type="GO" id="GO:0005524">
    <property type="term" value="F:ATP binding"/>
    <property type="evidence" value="ECO:0007669"/>
    <property type="project" value="UniProtKB-KW"/>
</dbReference>
<keyword evidence="7" id="KW-1133">Transmembrane helix</keyword>
<evidence type="ECO:0000256" key="4">
    <source>
        <dbReference type="ARBA" id="ARBA00022729"/>
    </source>
</evidence>
<dbReference type="InterPro" id="IPR056561">
    <property type="entry name" value="NFP_LYK_LysM1"/>
</dbReference>
<dbReference type="STRING" id="22663.A0A2I0JEP3"/>
<dbReference type="AlphaFoldDB" id="A0A2I0JEP3"/>
<dbReference type="PROSITE" id="PS51782">
    <property type="entry name" value="LYSM"/>
    <property type="match status" value="1"/>
</dbReference>
<evidence type="ECO:0000256" key="5">
    <source>
        <dbReference type="ARBA" id="ARBA00022741"/>
    </source>
</evidence>
<evidence type="ECO:0000256" key="8">
    <source>
        <dbReference type="ARBA" id="ARBA00023136"/>
    </source>
</evidence>
<evidence type="ECO:0000313" key="10">
    <source>
        <dbReference type="EMBL" id="PKI54725.1"/>
    </source>
</evidence>
<dbReference type="Pfam" id="PF23473">
    <property type="entry name" value="LysM3_LYK4_5"/>
    <property type="match status" value="1"/>
</dbReference>
<dbReference type="OrthoDB" id="4062651at2759"/>
<dbReference type="EMBL" id="PGOL01001773">
    <property type="protein sequence ID" value="PKI54725.1"/>
    <property type="molecule type" value="Genomic_DNA"/>
</dbReference>
<organism evidence="10 11">
    <name type="scientific">Punica granatum</name>
    <name type="common">Pomegranate</name>
    <dbReference type="NCBI Taxonomy" id="22663"/>
    <lineage>
        <taxon>Eukaryota</taxon>
        <taxon>Viridiplantae</taxon>
        <taxon>Streptophyta</taxon>
        <taxon>Embryophyta</taxon>
        <taxon>Tracheophyta</taxon>
        <taxon>Spermatophyta</taxon>
        <taxon>Magnoliopsida</taxon>
        <taxon>eudicotyledons</taxon>
        <taxon>Gunneridae</taxon>
        <taxon>Pentapetalae</taxon>
        <taxon>rosids</taxon>
        <taxon>malvids</taxon>
        <taxon>Myrtales</taxon>
        <taxon>Lythraceae</taxon>
        <taxon>Punica</taxon>
    </lineage>
</organism>
<keyword evidence="11" id="KW-1185">Reference proteome</keyword>
<dbReference type="GO" id="GO:0004672">
    <property type="term" value="F:protein kinase activity"/>
    <property type="evidence" value="ECO:0007669"/>
    <property type="project" value="InterPro"/>
</dbReference>
<dbReference type="GO" id="GO:0045087">
    <property type="term" value="P:innate immune response"/>
    <property type="evidence" value="ECO:0007669"/>
    <property type="project" value="UniProtKB-ARBA"/>
</dbReference>
<dbReference type="GO" id="GO:0005886">
    <property type="term" value="C:plasma membrane"/>
    <property type="evidence" value="ECO:0007669"/>
    <property type="project" value="UniProtKB-SubCell"/>
</dbReference>
<dbReference type="FunFam" id="1.10.510.10:FF:000468">
    <property type="entry name" value="PTI1-like tyrosine-protein kinase 3"/>
    <property type="match status" value="1"/>
</dbReference>
<dbReference type="InterPro" id="IPR056562">
    <property type="entry name" value="LysM2_CERK1_LYK3_4_5"/>
</dbReference>
<dbReference type="SMART" id="SM00257">
    <property type="entry name" value="LysM"/>
    <property type="match status" value="2"/>
</dbReference>
<evidence type="ECO:0000256" key="2">
    <source>
        <dbReference type="ARBA" id="ARBA00022475"/>
    </source>
</evidence>
<keyword evidence="4" id="KW-0732">Signal</keyword>
<evidence type="ECO:0000256" key="1">
    <source>
        <dbReference type="ARBA" id="ARBA00004162"/>
    </source>
</evidence>
<evidence type="ECO:0000313" key="11">
    <source>
        <dbReference type="Proteomes" id="UP000233551"/>
    </source>
</evidence>
<dbReference type="Gene3D" id="3.30.200.20">
    <property type="entry name" value="Phosphorylase Kinase, domain 1"/>
    <property type="match status" value="1"/>
</dbReference>
<dbReference type="SUPFAM" id="SSF54106">
    <property type="entry name" value="LysM domain"/>
    <property type="match status" value="1"/>
</dbReference>
<name>A0A2I0JEP3_PUNGR</name>
<dbReference type="SUPFAM" id="SSF56112">
    <property type="entry name" value="Protein kinase-like (PK-like)"/>
    <property type="match status" value="1"/>
</dbReference>
<accession>A0A2I0JEP3</accession>
<dbReference type="PANTHER" id="PTHR45927">
    <property type="entry name" value="LYSM-DOMAIN RECEPTOR-LIKE KINASE-RELATED"/>
    <property type="match status" value="1"/>
</dbReference>
<dbReference type="Gene3D" id="1.10.510.10">
    <property type="entry name" value="Transferase(Phosphotransferase) domain 1"/>
    <property type="match status" value="1"/>
</dbReference>
<keyword evidence="3" id="KW-0812">Transmembrane</keyword>
<dbReference type="GeneID" id="116213626"/>
<dbReference type="InterPro" id="IPR000719">
    <property type="entry name" value="Prot_kinase_dom"/>
</dbReference>
<dbReference type="Pfam" id="PF23446">
    <property type="entry name" value="LysM1_NFP_LYK"/>
    <property type="match status" value="1"/>
</dbReference>
<dbReference type="CDD" id="cd00118">
    <property type="entry name" value="LysM"/>
    <property type="match status" value="1"/>
</dbReference>
<dbReference type="InterPro" id="IPR018392">
    <property type="entry name" value="LysM"/>
</dbReference>
<sequence length="655" mass="71396">MANSRTQLLLLLTFFFFLVLLGLVQVQAQQDYLNNKQLNCSNTDPITAGYACNTSSGDPPTCQSYLTFRSTAPYTSLATIAFLLKTDTAAMATLNDLTDIESIPSGTPIIAPANCSCAGTFYEHNASYVLKDEGETYFTVANDTYQGLSTCQALEAHNPYKPTELEAGMSLLVPLRCACPTAAQSSSGVLYLLSFMVIPGDDPSKIAQLFGVTEQSVLGANNLNEDDVIYPYQPILVPLTKEPTKIVLPTTSPPPPPPAGTAPATPTGGGSSSSKKWLYVGVGIGVALVAILGAVAYWALYYGRRKQEQAPPASAPPPKKASESVTDYSALPTDSSSWSVSGIRGAIDSLTIYRYEDLQKATESFAEENKIRGSVYRGKFKGDDAAVKVVKGDVSSEIKILKLINHSNIIRLSGFCLHEGNSYLVYEYAENGSLSDWLHSGKDLLSTLSWKQRIQIAYNIADAINYLHNYANPPYIHKNLKSSNVLLDGNFRAKVSNFGLARSVESENGGLQLTRHVVGTQGYMSPEYIENGVITPKLDVFAFGVVMLELLSGREAVGKNKDREELLSSAINRVVEGDNVRDKLREFIDPSLRDEYPLDLAFSMVELARKCVAYDLNSRPVMPEVLMILSKILSSSLDWDPSDELNKSRSMSHGR</sequence>
<keyword evidence="9" id="KW-1015">Disulfide bond</keyword>
<evidence type="ECO:0000256" key="3">
    <source>
        <dbReference type="ARBA" id="ARBA00022692"/>
    </source>
</evidence>